<organism evidence="2 3">
    <name type="scientific">Cyphomyrmex costatus</name>
    <dbReference type="NCBI Taxonomy" id="456900"/>
    <lineage>
        <taxon>Eukaryota</taxon>
        <taxon>Metazoa</taxon>
        <taxon>Ecdysozoa</taxon>
        <taxon>Arthropoda</taxon>
        <taxon>Hexapoda</taxon>
        <taxon>Insecta</taxon>
        <taxon>Pterygota</taxon>
        <taxon>Neoptera</taxon>
        <taxon>Endopterygota</taxon>
        <taxon>Hymenoptera</taxon>
        <taxon>Apocrita</taxon>
        <taxon>Aculeata</taxon>
        <taxon>Formicoidea</taxon>
        <taxon>Formicidae</taxon>
        <taxon>Myrmicinae</taxon>
        <taxon>Cyphomyrmex</taxon>
    </lineage>
</organism>
<dbReference type="InterPro" id="IPR002156">
    <property type="entry name" value="RNaseH_domain"/>
</dbReference>
<dbReference type="PANTHER" id="PTHR47723:SF24">
    <property type="entry name" value="RNASE H TYPE-1 DOMAIN-CONTAINING PROTEIN"/>
    <property type="match status" value="1"/>
</dbReference>
<keyword evidence="3" id="KW-1185">Reference proteome</keyword>
<dbReference type="GO" id="GO:0003676">
    <property type="term" value="F:nucleic acid binding"/>
    <property type="evidence" value="ECO:0007669"/>
    <property type="project" value="InterPro"/>
</dbReference>
<dbReference type="CDD" id="cd09276">
    <property type="entry name" value="Rnase_HI_RT_non_LTR"/>
    <property type="match status" value="1"/>
</dbReference>
<dbReference type="STRING" id="456900.A0A151K212"/>
<name>A0A151K212_9HYME</name>
<dbReference type="PANTHER" id="PTHR47723">
    <property type="entry name" value="OS05G0353850 PROTEIN"/>
    <property type="match status" value="1"/>
</dbReference>
<feature type="domain" description="RNase H type-1" evidence="1">
    <location>
        <begin position="225"/>
        <end position="358"/>
    </location>
</feature>
<evidence type="ECO:0000313" key="3">
    <source>
        <dbReference type="Proteomes" id="UP000078542"/>
    </source>
</evidence>
<evidence type="ECO:0000313" key="2">
    <source>
        <dbReference type="EMBL" id="KYN50117.1"/>
    </source>
</evidence>
<evidence type="ECO:0000259" key="1">
    <source>
        <dbReference type="PROSITE" id="PS50879"/>
    </source>
</evidence>
<dbReference type="Proteomes" id="UP000078542">
    <property type="component" value="Unassembled WGS sequence"/>
</dbReference>
<dbReference type="InterPro" id="IPR012337">
    <property type="entry name" value="RNaseH-like_sf"/>
</dbReference>
<dbReference type="GO" id="GO:0004523">
    <property type="term" value="F:RNA-DNA hybrid ribonuclease activity"/>
    <property type="evidence" value="ECO:0007669"/>
    <property type="project" value="InterPro"/>
</dbReference>
<dbReference type="Gene3D" id="3.30.420.10">
    <property type="entry name" value="Ribonuclease H-like superfamily/Ribonuclease H"/>
    <property type="match status" value="1"/>
</dbReference>
<dbReference type="SUPFAM" id="SSF53098">
    <property type="entry name" value="Ribonuclease H-like"/>
    <property type="match status" value="1"/>
</dbReference>
<proteinExistence type="predicted"/>
<dbReference type="PROSITE" id="PS50879">
    <property type="entry name" value="RNASE_H_1"/>
    <property type="match status" value="1"/>
</dbReference>
<protein>
    <recommendedName>
        <fullName evidence="1">RNase H type-1 domain-containing protein</fullName>
    </recommendedName>
</protein>
<dbReference type="Pfam" id="PF00075">
    <property type="entry name" value="RNase_H"/>
    <property type="match status" value="1"/>
</dbReference>
<sequence length="519" mass="59087">SAKFLGVTLDSGLSGKEQLHALISRGNATAKIISSLSGVWWGSHPRVLIAVYRALFRSAIEYGSQVYAYESQSTLFQRLMRIQYKIIRLALGYRISTPINVLLYEAKECPLKYRFNFLTASFLFKCWSGSNNLVKEGIKDMECAADSVVKKIKMIKSSPSFNRYAIHHEELQTVFHSETSPEFTYDYETLIHEPLCRFDMSRVAKDSPKDIFVLEFRRGTEELIAHADISLYTDGSKMGENGPVGAAFYSPEEDFSYARRLPTTFSVFSAEAWAIREALKHVLGHGMNSAIIFTDARSVLEAISSHHYAQPNYIIYQIKSLLATLLRGRKVIIFFWTPSHKGIRGNEIADGLANSVAGSGSSMECLPVPFTDARKSARDRIKRNFEGWLKDAARYKGIKHAELYQDSSLRPWFYSKSLEREEIVLINRIRSNHYNLNESLHRKGMTASAACQCGHECQDINHVIFDCQETRNKAAYLLNFLHSKYPQFTLNNIFLLLKKPSVGLCRRLLAFFKSLDIRL</sequence>
<gene>
    <name evidence="2" type="ORF">ALC62_00145</name>
</gene>
<feature type="non-terminal residue" evidence="2">
    <location>
        <position position="1"/>
    </location>
</feature>
<dbReference type="AlphaFoldDB" id="A0A151K212"/>
<reference evidence="2 3" key="1">
    <citation type="submission" date="2016-03" db="EMBL/GenBank/DDBJ databases">
        <title>Cyphomyrmex costatus WGS genome.</title>
        <authorList>
            <person name="Nygaard S."/>
            <person name="Hu H."/>
            <person name="Boomsma J."/>
            <person name="Zhang G."/>
        </authorList>
    </citation>
    <scope>NUCLEOTIDE SEQUENCE [LARGE SCALE GENOMIC DNA]</scope>
    <source>
        <strain evidence="2">MS0001</strain>
        <tissue evidence="2">Whole body</tissue>
    </source>
</reference>
<dbReference type="EMBL" id="LKEX01009593">
    <property type="protein sequence ID" value="KYN50117.1"/>
    <property type="molecule type" value="Genomic_DNA"/>
</dbReference>
<dbReference type="InterPro" id="IPR036397">
    <property type="entry name" value="RNaseH_sf"/>
</dbReference>
<comment type="caution">
    <text evidence="2">The sequence shown here is derived from an EMBL/GenBank/DDBJ whole genome shotgun (WGS) entry which is preliminary data.</text>
</comment>
<accession>A0A151K212</accession>
<dbReference type="InterPro" id="IPR053151">
    <property type="entry name" value="RNase_H-like"/>
</dbReference>